<gene>
    <name evidence="2" type="ORF">I4I81_12855</name>
</gene>
<dbReference type="Pfam" id="PF00582">
    <property type="entry name" value="Usp"/>
    <property type="match status" value="2"/>
</dbReference>
<feature type="domain" description="UspA" evidence="1">
    <location>
        <begin position="150"/>
        <end position="283"/>
    </location>
</feature>
<dbReference type="RefSeq" id="WP_218600876.1">
    <property type="nucleotide sequence ID" value="NZ_JADQDJ010000005.1"/>
</dbReference>
<dbReference type="EMBL" id="JADQDK010000001">
    <property type="protein sequence ID" value="MBW0135137.1"/>
    <property type="molecule type" value="Genomic_DNA"/>
</dbReference>
<organism evidence="2 3">
    <name type="scientific">Pseudonocardia abyssalis</name>
    <dbReference type="NCBI Taxonomy" id="2792008"/>
    <lineage>
        <taxon>Bacteria</taxon>
        <taxon>Bacillati</taxon>
        <taxon>Actinomycetota</taxon>
        <taxon>Actinomycetes</taxon>
        <taxon>Pseudonocardiales</taxon>
        <taxon>Pseudonocardiaceae</taxon>
        <taxon>Pseudonocardia</taxon>
    </lineage>
</organism>
<evidence type="ECO:0000259" key="1">
    <source>
        <dbReference type="Pfam" id="PF00582"/>
    </source>
</evidence>
<evidence type="ECO:0000313" key="2">
    <source>
        <dbReference type="EMBL" id="MBW0135137.1"/>
    </source>
</evidence>
<keyword evidence="3" id="KW-1185">Reference proteome</keyword>
<dbReference type="InterPro" id="IPR006016">
    <property type="entry name" value="UspA"/>
</dbReference>
<dbReference type="PANTHER" id="PTHR46553">
    <property type="entry name" value="ADENINE NUCLEOTIDE ALPHA HYDROLASES-LIKE SUPERFAMILY PROTEIN"/>
    <property type="match status" value="1"/>
</dbReference>
<evidence type="ECO:0000313" key="3">
    <source>
        <dbReference type="Proteomes" id="UP000694287"/>
    </source>
</evidence>
<dbReference type="PANTHER" id="PTHR46553:SF3">
    <property type="entry name" value="ADENINE NUCLEOTIDE ALPHA HYDROLASES-LIKE SUPERFAMILY PROTEIN"/>
    <property type="match status" value="1"/>
</dbReference>
<sequence length="288" mass="29621">MGTQRPVVVGIDGSDSALLAVSWGAAEAVRRRVGLRLVIAFEQPRAAPGGVGDVLLERARLRLAEAVEVAVREAPGVGCEHRLVVGHPISVLAAEARRAGLVVVGDRGAGLVEGLPAGSVAVGLAVQAPGTVVVVRGPGVAPREARSLAVVVGIDAPAGGEEVLGFAFEAASTRHVPLVAVHTWSDLAVEPEIAPQLDWDRIDAAARALLAERLEPWTRKYPEVTVGQVVSRDHPARALLRQAAQAQLLVVGPGGRGASAGLLLGSVCHALLHRSPCPVAVVRPDATG</sequence>
<feature type="domain" description="UspA" evidence="1">
    <location>
        <begin position="5"/>
        <end position="136"/>
    </location>
</feature>
<dbReference type="Proteomes" id="UP000694287">
    <property type="component" value="Unassembled WGS sequence"/>
</dbReference>
<proteinExistence type="predicted"/>
<name>A0ABS6USH7_9PSEU</name>
<reference evidence="2 3" key="1">
    <citation type="submission" date="2020-11" db="EMBL/GenBank/DDBJ databases">
        <title>Pseudonocardia abyssalis sp. nov. and Pseudonocardia oceani sp. nov., description and phylogenomic analysis of two novel actinomycetes isolated from the deep Southern Ocean.</title>
        <authorList>
            <person name="Parra J."/>
        </authorList>
    </citation>
    <scope>NUCLEOTIDE SEQUENCE [LARGE SCALE GENOMIC DNA]</scope>
    <source>
        <strain evidence="2 3">KRD-168</strain>
    </source>
</reference>
<comment type="caution">
    <text evidence="2">The sequence shown here is derived from an EMBL/GenBank/DDBJ whole genome shotgun (WGS) entry which is preliminary data.</text>
</comment>
<accession>A0ABS6USH7</accession>
<protein>
    <submittedName>
        <fullName evidence="2">Universal stress protein</fullName>
    </submittedName>
</protein>